<dbReference type="Proteomes" id="UP000053405">
    <property type="component" value="Unassembled WGS sequence"/>
</dbReference>
<dbReference type="InterPro" id="IPR016181">
    <property type="entry name" value="Acyl_CoA_acyltransferase"/>
</dbReference>
<name>L7L4J1_9ACTN</name>
<dbReference type="RefSeq" id="WP_005935060.1">
    <property type="nucleotide sequence ID" value="NZ_ATVK01000040.1"/>
</dbReference>
<comment type="caution">
    <text evidence="2">The sequence shown here is derived from an EMBL/GenBank/DDBJ whole genome shotgun (WGS) entry which is preliminary data.</text>
</comment>
<evidence type="ECO:0000259" key="1">
    <source>
        <dbReference type="PROSITE" id="PS51186"/>
    </source>
</evidence>
<dbReference type="eggNOG" id="COG0456">
    <property type="taxonomic scope" value="Bacteria"/>
</dbReference>
<reference evidence="2 3" key="1">
    <citation type="submission" date="2012-12" db="EMBL/GenBank/DDBJ databases">
        <title>Whole genome shotgun sequence of Gordonia hirsuta NBRC 16056.</title>
        <authorList>
            <person name="Isaki-Nakamura S."/>
            <person name="Hosoyama A."/>
            <person name="Tsuchikane K."/>
            <person name="Katsumata H."/>
            <person name="Baba S."/>
            <person name="Yamazaki S."/>
            <person name="Fujita N."/>
        </authorList>
    </citation>
    <scope>NUCLEOTIDE SEQUENCE [LARGE SCALE GENOMIC DNA]</scope>
    <source>
        <strain evidence="2 3">NBRC 16056</strain>
    </source>
</reference>
<evidence type="ECO:0000313" key="2">
    <source>
        <dbReference type="EMBL" id="GAC55864.1"/>
    </source>
</evidence>
<dbReference type="CDD" id="cd04301">
    <property type="entry name" value="NAT_SF"/>
    <property type="match status" value="1"/>
</dbReference>
<keyword evidence="3" id="KW-1185">Reference proteome</keyword>
<dbReference type="InterPro" id="IPR000182">
    <property type="entry name" value="GNAT_dom"/>
</dbReference>
<dbReference type="STRING" id="1121927.GOHSU_02_00070"/>
<proteinExistence type="predicted"/>
<gene>
    <name evidence="2" type="ORF">GOHSU_02_00070</name>
</gene>
<dbReference type="OrthoDB" id="3692150at2"/>
<accession>L7L4J1</accession>
<dbReference type="Gene3D" id="3.40.630.30">
    <property type="match status" value="1"/>
</dbReference>
<dbReference type="AlphaFoldDB" id="L7L4J1"/>
<evidence type="ECO:0000313" key="3">
    <source>
        <dbReference type="Proteomes" id="UP000053405"/>
    </source>
</evidence>
<dbReference type="EMBL" id="BANT01000002">
    <property type="protein sequence ID" value="GAC55864.1"/>
    <property type="molecule type" value="Genomic_DNA"/>
</dbReference>
<dbReference type="Pfam" id="PF13508">
    <property type="entry name" value="Acetyltransf_7"/>
    <property type="match status" value="1"/>
</dbReference>
<feature type="domain" description="N-acetyltransferase" evidence="1">
    <location>
        <begin position="121"/>
        <end position="207"/>
    </location>
</feature>
<dbReference type="GO" id="GO:0016747">
    <property type="term" value="F:acyltransferase activity, transferring groups other than amino-acyl groups"/>
    <property type="evidence" value="ECO:0007669"/>
    <property type="project" value="InterPro"/>
</dbReference>
<dbReference type="PROSITE" id="PS51186">
    <property type="entry name" value="GNAT"/>
    <property type="match status" value="1"/>
</dbReference>
<protein>
    <recommendedName>
        <fullName evidence="1">N-acetyltransferase domain-containing protein</fullName>
    </recommendedName>
</protein>
<sequence length="214" mass="23908">MSVRVVPLPATDARAWIDPAVHTYVTAMDYPRGTEHSRIGLWRDHLRRPGWTAVAALSTTSPSGMPRPSMSRLRVKASWARDGEILLGVAYGYTGRSDQWWNRQLRAGLAGRGYSAQQIRSITDDYFELTELHVHPSAQGHGLGEALLTTLVQDRPEARVLLSTPEVQGEENRAWALYRRMGFTDVLRGHTFTGDPRPFAFLGRPLPLIGPPQN</sequence>
<organism evidence="2 3">
    <name type="scientific">Gordonia hirsuta DSM 44140 = NBRC 16056</name>
    <dbReference type="NCBI Taxonomy" id="1121927"/>
    <lineage>
        <taxon>Bacteria</taxon>
        <taxon>Bacillati</taxon>
        <taxon>Actinomycetota</taxon>
        <taxon>Actinomycetes</taxon>
        <taxon>Mycobacteriales</taxon>
        <taxon>Gordoniaceae</taxon>
        <taxon>Gordonia</taxon>
    </lineage>
</organism>
<dbReference type="SUPFAM" id="SSF55729">
    <property type="entry name" value="Acyl-CoA N-acyltransferases (Nat)"/>
    <property type="match status" value="1"/>
</dbReference>